<accession>A0A183FT98</accession>
<evidence type="ECO:0000313" key="2">
    <source>
        <dbReference type="Proteomes" id="UP000050761"/>
    </source>
</evidence>
<proteinExistence type="predicted"/>
<reference evidence="1 2" key="1">
    <citation type="submission" date="2018-11" db="EMBL/GenBank/DDBJ databases">
        <authorList>
            <consortium name="Pathogen Informatics"/>
        </authorList>
    </citation>
    <scope>NUCLEOTIDE SEQUENCE [LARGE SCALE GENOMIC DNA]</scope>
</reference>
<organism evidence="2 3">
    <name type="scientific">Heligmosomoides polygyrus</name>
    <name type="common">Parasitic roundworm</name>
    <dbReference type="NCBI Taxonomy" id="6339"/>
    <lineage>
        <taxon>Eukaryota</taxon>
        <taxon>Metazoa</taxon>
        <taxon>Ecdysozoa</taxon>
        <taxon>Nematoda</taxon>
        <taxon>Chromadorea</taxon>
        <taxon>Rhabditida</taxon>
        <taxon>Rhabditina</taxon>
        <taxon>Rhabditomorpha</taxon>
        <taxon>Strongyloidea</taxon>
        <taxon>Heligmosomidae</taxon>
        <taxon>Heligmosomoides</taxon>
    </lineage>
</organism>
<evidence type="ECO:0000313" key="1">
    <source>
        <dbReference type="EMBL" id="VDO88034.1"/>
    </source>
</evidence>
<accession>A0A3P7ZV19</accession>
<dbReference type="AlphaFoldDB" id="A0A183FT98"/>
<dbReference type="OrthoDB" id="5839195at2759"/>
<reference evidence="3" key="2">
    <citation type="submission" date="2019-09" db="UniProtKB">
        <authorList>
            <consortium name="WormBaseParasite"/>
        </authorList>
    </citation>
    <scope>IDENTIFICATION</scope>
</reference>
<dbReference type="WBParaSite" id="HPBE_0001126901-mRNA-1">
    <property type="protein sequence ID" value="HPBE_0001126901-mRNA-1"/>
    <property type="gene ID" value="HPBE_0001126901"/>
</dbReference>
<protein>
    <submittedName>
        <fullName evidence="1 3">Uncharacterized protein</fullName>
    </submittedName>
</protein>
<name>A0A183FT98_HELPZ</name>
<gene>
    <name evidence="1" type="ORF">HPBE_LOCUS11270</name>
</gene>
<sequence length="242" mass="27187">METVERLDGHHRMENDWVNELSPLRVSSSAALRLAPFRVKPTEVDKWSQLLGYGHAFLPPIDRGILERNPQCLQVPFITDALSAEVRDCVRKAELDDLVRVVEIPPANLKAQLVRNRLYDSACTTPSCMVCPQCNEEYIGETGRPLWVRVKEHVDGLDKCKLSTPLKEHRLRSHSGAVVGIAVTILAREFDIAARKTLEALWIAFKYPAINRREERVAVTQELAPSADLCGLHPGGRQPKGR</sequence>
<dbReference type="EMBL" id="UZAH01027043">
    <property type="protein sequence ID" value="VDO88034.1"/>
    <property type="molecule type" value="Genomic_DNA"/>
</dbReference>
<keyword evidence="2" id="KW-1185">Reference proteome</keyword>
<dbReference type="Proteomes" id="UP000050761">
    <property type="component" value="Unassembled WGS sequence"/>
</dbReference>
<evidence type="ECO:0000313" key="3">
    <source>
        <dbReference type="WBParaSite" id="HPBE_0001126901-mRNA-1"/>
    </source>
</evidence>